<dbReference type="PANTHER" id="PTHR12682">
    <property type="entry name" value="ARCHEASE"/>
    <property type="match status" value="1"/>
</dbReference>
<gene>
    <name evidence="6" type="ORF">ENW73_02300</name>
</gene>
<comment type="similarity">
    <text evidence="1">Belongs to the archease family.</text>
</comment>
<dbReference type="GO" id="GO:0008033">
    <property type="term" value="P:tRNA processing"/>
    <property type="evidence" value="ECO:0007669"/>
    <property type="project" value="UniProtKB-KW"/>
</dbReference>
<dbReference type="PANTHER" id="PTHR12682:SF11">
    <property type="entry name" value="PROTEIN ARCHEASE"/>
    <property type="match status" value="1"/>
</dbReference>
<feature type="domain" description="Archease" evidence="5">
    <location>
        <begin position="3"/>
        <end position="137"/>
    </location>
</feature>
<proteinExistence type="inferred from homology"/>
<evidence type="ECO:0000259" key="5">
    <source>
        <dbReference type="Pfam" id="PF01951"/>
    </source>
</evidence>
<keyword evidence="2" id="KW-0819">tRNA processing</keyword>
<accession>A0A7C6A8D5</accession>
<dbReference type="AlphaFoldDB" id="A0A7C6A8D5"/>
<protein>
    <submittedName>
        <fullName evidence="6">Archease</fullName>
    </submittedName>
</protein>
<dbReference type="EMBL" id="DTLI01000055">
    <property type="protein sequence ID" value="HHS51685.1"/>
    <property type="molecule type" value="Genomic_DNA"/>
</dbReference>
<dbReference type="Pfam" id="PF01951">
    <property type="entry name" value="Archease"/>
    <property type="match status" value="1"/>
</dbReference>
<sequence length="137" mass="16154">MKYRYLDHTSDLGMEIYGKDLPELFTNACFALFDNILDLSSVQEKAAKTLTVRSQNLADLFMDWLRELIFLFSTEYFVVKRVEIVELKDNIVTAHLFGEKFDRSRHRVKIEIKTPTYHMYQIERLATGYKATVIFDV</sequence>
<dbReference type="GO" id="GO:0046872">
    <property type="term" value="F:metal ion binding"/>
    <property type="evidence" value="ECO:0007669"/>
    <property type="project" value="UniProtKB-KW"/>
</dbReference>
<comment type="caution">
    <text evidence="6">The sequence shown here is derived from an EMBL/GenBank/DDBJ whole genome shotgun (WGS) entry which is preliminary data.</text>
</comment>
<dbReference type="InterPro" id="IPR036820">
    <property type="entry name" value="Archease_dom_sf"/>
</dbReference>
<keyword evidence="3" id="KW-0479">Metal-binding</keyword>
<evidence type="ECO:0000256" key="3">
    <source>
        <dbReference type="ARBA" id="ARBA00022723"/>
    </source>
</evidence>
<dbReference type="InterPro" id="IPR002804">
    <property type="entry name" value="Archease"/>
</dbReference>
<dbReference type="SUPFAM" id="SSF69819">
    <property type="entry name" value="MTH1598-like"/>
    <property type="match status" value="1"/>
</dbReference>
<evidence type="ECO:0000256" key="1">
    <source>
        <dbReference type="ARBA" id="ARBA00007963"/>
    </source>
</evidence>
<evidence type="ECO:0000256" key="4">
    <source>
        <dbReference type="ARBA" id="ARBA00022837"/>
    </source>
</evidence>
<dbReference type="InterPro" id="IPR023572">
    <property type="entry name" value="Archease_dom"/>
</dbReference>
<evidence type="ECO:0000313" key="6">
    <source>
        <dbReference type="EMBL" id="HHS51685.1"/>
    </source>
</evidence>
<name>A0A7C6A8D5_UNCW3</name>
<organism evidence="6">
    <name type="scientific">candidate division WOR-3 bacterium</name>
    <dbReference type="NCBI Taxonomy" id="2052148"/>
    <lineage>
        <taxon>Bacteria</taxon>
        <taxon>Bacteria division WOR-3</taxon>
    </lineage>
</organism>
<evidence type="ECO:0000256" key="2">
    <source>
        <dbReference type="ARBA" id="ARBA00022694"/>
    </source>
</evidence>
<reference evidence="6" key="1">
    <citation type="journal article" date="2020" name="mSystems">
        <title>Genome- and Community-Level Interaction Insights into Carbon Utilization and Element Cycling Functions of Hydrothermarchaeota in Hydrothermal Sediment.</title>
        <authorList>
            <person name="Zhou Z."/>
            <person name="Liu Y."/>
            <person name="Xu W."/>
            <person name="Pan J."/>
            <person name="Luo Z.H."/>
            <person name="Li M."/>
        </authorList>
    </citation>
    <scope>NUCLEOTIDE SEQUENCE [LARGE SCALE GENOMIC DNA]</scope>
    <source>
        <strain evidence="6">SpSt-876</strain>
    </source>
</reference>
<keyword evidence="4" id="KW-0106">Calcium</keyword>
<dbReference type="Gene3D" id="3.55.10.10">
    <property type="entry name" value="Archease domain"/>
    <property type="match status" value="1"/>
</dbReference>